<dbReference type="InterPro" id="IPR016047">
    <property type="entry name" value="M23ase_b-sheet_dom"/>
</dbReference>
<dbReference type="AlphaFoldDB" id="A0A8J3BE45"/>
<dbReference type="PANTHER" id="PTHR21666:SF270">
    <property type="entry name" value="MUREIN HYDROLASE ACTIVATOR ENVC"/>
    <property type="match status" value="1"/>
</dbReference>
<feature type="signal peptide" evidence="1">
    <location>
        <begin position="1"/>
        <end position="31"/>
    </location>
</feature>
<gene>
    <name evidence="3" type="ORF">GCM10010123_37120</name>
</gene>
<dbReference type="GO" id="GO:0004222">
    <property type="term" value="F:metalloendopeptidase activity"/>
    <property type="evidence" value="ECO:0007669"/>
    <property type="project" value="TreeGrafter"/>
</dbReference>
<organism evidence="3 4">
    <name type="scientific">Pilimelia anulata</name>
    <dbReference type="NCBI Taxonomy" id="53371"/>
    <lineage>
        <taxon>Bacteria</taxon>
        <taxon>Bacillati</taxon>
        <taxon>Actinomycetota</taxon>
        <taxon>Actinomycetes</taxon>
        <taxon>Micromonosporales</taxon>
        <taxon>Micromonosporaceae</taxon>
        <taxon>Pilimelia</taxon>
    </lineage>
</organism>
<protein>
    <recommendedName>
        <fullName evidence="2">M23ase beta-sheet core domain-containing protein</fullName>
    </recommendedName>
</protein>
<accession>A0A8J3BE45</accession>
<evidence type="ECO:0000313" key="4">
    <source>
        <dbReference type="Proteomes" id="UP000649739"/>
    </source>
</evidence>
<dbReference type="CDD" id="cd12797">
    <property type="entry name" value="M23_peptidase"/>
    <property type="match status" value="1"/>
</dbReference>
<dbReference type="Proteomes" id="UP000649739">
    <property type="component" value="Unassembled WGS sequence"/>
</dbReference>
<dbReference type="Gene3D" id="2.70.70.10">
    <property type="entry name" value="Glucose Permease (Domain IIA)"/>
    <property type="match status" value="1"/>
</dbReference>
<feature type="chain" id="PRO_5035224638" description="M23ase beta-sheet core domain-containing protein" evidence="1">
    <location>
        <begin position="32"/>
        <end position="193"/>
    </location>
</feature>
<dbReference type="InterPro" id="IPR011055">
    <property type="entry name" value="Dup_hybrid_motif"/>
</dbReference>
<dbReference type="Pfam" id="PF01551">
    <property type="entry name" value="Peptidase_M23"/>
    <property type="match status" value="1"/>
</dbReference>
<name>A0A8J3BE45_9ACTN</name>
<reference evidence="3" key="2">
    <citation type="submission" date="2020-09" db="EMBL/GenBank/DDBJ databases">
        <authorList>
            <person name="Sun Q."/>
            <person name="Ohkuma M."/>
        </authorList>
    </citation>
    <scope>NUCLEOTIDE SEQUENCE</scope>
    <source>
        <strain evidence="3">JCM 3090</strain>
    </source>
</reference>
<keyword evidence="4" id="KW-1185">Reference proteome</keyword>
<reference evidence="3" key="1">
    <citation type="journal article" date="2014" name="Int. J. Syst. Evol. Microbiol.">
        <title>Complete genome sequence of Corynebacterium casei LMG S-19264T (=DSM 44701T), isolated from a smear-ripened cheese.</title>
        <authorList>
            <consortium name="US DOE Joint Genome Institute (JGI-PGF)"/>
            <person name="Walter F."/>
            <person name="Albersmeier A."/>
            <person name="Kalinowski J."/>
            <person name="Ruckert C."/>
        </authorList>
    </citation>
    <scope>NUCLEOTIDE SEQUENCE</scope>
    <source>
        <strain evidence="3">JCM 3090</strain>
    </source>
</reference>
<keyword evidence="1" id="KW-0732">Signal</keyword>
<evidence type="ECO:0000259" key="2">
    <source>
        <dbReference type="Pfam" id="PF01551"/>
    </source>
</evidence>
<dbReference type="EMBL" id="BMQB01000009">
    <property type="protein sequence ID" value="GGK03777.1"/>
    <property type="molecule type" value="Genomic_DNA"/>
</dbReference>
<dbReference type="SUPFAM" id="SSF51261">
    <property type="entry name" value="Duplicated hybrid motif"/>
    <property type="match status" value="1"/>
</dbReference>
<dbReference type="PANTHER" id="PTHR21666">
    <property type="entry name" value="PEPTIDASE-RELATED"/>
    <property type="match status" value="1"/>
</dbReference>
<proteinExistence type="predicted"/>
<dbReference type="RefSeq" id="WP_189171460.1">
    <property type="nucleotide sequence ID" value="NZ_BMQB01000009.1"/>
</dbReference>
<dbReference type="InterPro" id="IPR050570">
    <property type="entry name" value="Cell_wall_metabolism_enzyme"/>
</dbReference>
<sequence>MTDAYRTRTAGLALAIGALLLVTATAPPAAADAEWTAPVRAPLTSGYHTPDRPEHHGVDIGATRGTPVRAVAAGTVAVARCQVTPVEHGCDRDGGLRIGGCGWYVDLAHPGGVITRYCHLGRQPTVAVGDPVPAGRVLGMVGSSGNSSGPHLHFAVHVDGDSTAKGSVDPVPFLRERGVDLAKPTRPADPPGR</sequence>
<evidence type="ECO:0000256" key="1">
    <source>
        <dbReference type="SAM" id="SignalP"/>
    </source>
</evidence>
<comment type="caution">
    <text evidence="3">The sequence shown here is derived from an EMBL/GenBank/DDBJ whole genome shotgun (WGS) entry which is preliminary data.</text>
</comment>
<evidence type="ECO:0000313" key="3">
    <source>
        <dbReference type="EMBL" id="GGK03777.1"/>
    </source>
</evidence>
<feature type="domain" description="M23ase beta-sheet core" evidence="2">
    <location>
        <begin position="54"/>
        <end position="162"/>
    </location>
</feature>